<dbReference type="InterPro" id="IPR002478">
    <property type="entry name" value="PUA"/>
</dbReference>
<dbReference type="PANTHER" id="PTHR22798">
    <property type="entry name" value="MCT-1 PROTEIN"/>
    <property type="match status" value="1"/>
</dbReference>
<evidence type="ECO:0000313" key="5">
    <source>
        <dbReference type="Proteomes" id="UP000006671"/>
    </source>
</evidence>
<dbReference type="RefSeq" id="XP_002676475.1">
    <property type="nucleotide sequence ID" value="XM_002676429.1"/>
</dbReference>
<dbReference type="Pfam" id="PF17832">
    <property type="entry name" value="Pre-PUA"/>
    <property type="match status" value="1"/>
</dbReference>
<dbReference type="Pfam" id="PF01472">
    <property type="entry name" value="PUA"/>
    <property type="match status" value="1"/>
</dbReference>
<dbReference type="EMBL" id="GG738872">
    <property type="protein sequence ID" value="EFC43731.1"/>
    <property type="molecule type" value="Genomic_DNA"/>
</dbReference>
<dbReference type="FunCoup" id="D2VHT6">
    <property type="interactions" value="200"/>
</dbReference>
<dbReference type="PROSITE" id="PS50890">
    <property type="entry name" value="PUA"/>
    <property type="match status" value="1"/>
</dbReference>
<dbReference type="CDD" id="cd21155">
    <property type="entry name" value="PUA_MCTS-1-like"/>
    <property type="match status" value="1"/>
</dbReference>
<feature type="domain" description="PUA" evidence="3">
    <location>
        <begin position="86"/>
        <end position="165"/>
    </location>
</feature>
<dbReference type="InterPro" id="IPR041366">
    <property type="entry name" value="Pre-PUA"/>
</dbReference>
<dbReference type="GO" id="GO:0005737">
    <property type="term" value="C:cytoplasm"/>
    <property type="evidence" value="ECO:0007669"/>
    <property type="project" value="UniProtKB-SubCell"/>
</dbReference>
<dbReference type="STRING" id="5762.D2VHT6"/>
<dbReference type="InterPro" id="IPR016437">
    <property type="entry name" value="MCT-1/Tma20"/>
</dbReference>
<dbReference type="CDD" id="cd11609">
    <property type="entry name" value="MCT1_N"/>
    <property type="match status" value="1"/>
</dbReference>
<dbReference type="OrthoDB" id="10249667at2759"/>
<dbReference type="InterPro" id="IPR004521">
    <property type="entry name" value="Uncharacterised_CHP00451"/>
</dbReference>
<proteinExistence type="predicted"/>
<dbReference type="InterPro" id="IPR015947">
    <property type="entry name" value="PUA-like_sf"/>
</dbReference>
<dbReference type="Gene3D" id="3.10.400.20">
    <property type="match status" value="1"/>
</dbReference>
<dbReference type="NCBIfam" id="TIGR00451">
    <property type="entry name" value="unchar_dom_2"/>
    <property type="match status" value="1"/>
</dbReference>
<dbReference type="VEuPathDB" id="AmoebaDB:NAEGRDRAFT_34120"/>
<sequence>EDVGSATKLKSSVERGIRRSISEQYPMLGETLEEEILPKKVPLLLIKCSGQINIVVVNNEAKFFSVHDGPFFPHLKVLHQYPQMLPLFQVDRGAVKFILSGANIMCRGLTSPGASMDMSVGKDKAVAIMVEGKENAIGVGFTKMTATEIKDINSGIGVDNMHCLDDFLWSHIFN</sequence>
<keyword evidence="5" id="KW-1185">Reference proteome</keyword>
<feature type="non-terminal residue" evidence="4">
    <location>
        <position position="1"/>
    </location>
</feature>
<comment type="subcellular location">
    <subcellularLocation>
        <location evidence="1">Cytoplasm</location>
    </subcellularLocation>
</comment>
<dbReference type="InParanoid" id="D2VHT6"/>
<dbReference type="GO" id="GO:0001731">
    <property type="term" value="P:formation of translation preinitiation complex"/>
    <property type="evidence" value="ECO:0007669"/>
    <property type="project" value="TreeGrafter"/>
</dbReference>
<accession>D2VHT6</accession>
<protein>
    <submittedName>
        <fullName evidence="4">Predicted protein</fullName>
    </submittedName>
</protein>
<dbReference type="eggNOG" id="KOG2523">
    <property type="taxonomic scope" value="Eukaryota"/>
</dbReference>
<evidence type="ECO:0000256" key="2">
    <source>
        <dbReference type="ARBA" id="ARBA00022490"/>
    </source>
</evidence>
<gene>
    <name evidence="4" type="ORF">NAEGRDRAFT_34120</name>
</gene>
<dbReference type="SUPFAM" id="SSF88697">
    <property type="entry name" value="PUA domain-like"/>
    <property type="match status" value="1"/>
</dbReference>
<dbReference type="OMA" id="GVENIHY"/>
<evidence type="ECO:0000313" key="4">
    <source>
        <dbReference type="EMBL" id="EFC43731.1"/>
    </source>
</evidence>
<evidence type="ECO:0000259" key="3">
    <source>
        <dbReference type="SMART" id="SM00359"/>
    </source>
</evidence>
<dbReference type="SMART" id="SM00359">
    <property type="entry name" value="PUA"/>
    <property type="match status" value="1"/>
</dbReference>
<dbReference type="AlphaFoldDB" id="D2VHT6"/>
<dbReference type="KEGG" id="ngr:NAEGRDRAFT_34120"/>
<reference evidence="4 5" key="1">
    <citation type="journal article" date="2010" name="Cell">
        <title>The genome of Naegleria gruberi illuminates early eukaryotic versatility.</title>
        <authorList>
            <person name="Fritz-Laylin L.K."/>
            <person name="Prochnik S.E."/>
            <person name="Ginger M.L."/>
            <person name="Dacks J.B."/>
            <person name="Carpenter M.L."/>
            <person name="Field M.C."/>
            <person name="Kuo A."/>
            <person name="Paredez A."/>
            <person name="Chapman J."/>
            <person name="Pham J."/>
            <person name="Shu S."/>
            <person name="Neupane R."/>
            <person name="Cipriano M."/>
            <person name="Mancuso J."/>
            <person name="Tu H."/>
            <person name="Salamov A."/>
            <person name="Lindquist E."/>
            <person name="Shapiro H."/>
            <person name="Lucas S."/>
            <person name="Grigoriev I.V."/>
            <person name="Cande W.Z."/>
            <person name="Fulton C."/>
            <person name="Rokhsar D.S."/>
            <person name="Dawson S.C."/>
        </authorList>
    </citation>
    <scope>NUCLEOTIDE SEQUENCE [LARGE SCALE GENOMIC DNA]</scope>
    <source>
        <strain evidence="4 5">NEG-M</strain>
    </source>
</reference>
<dbReference type="GeneID" id="8863277"/>
<name>D2VHT6_NAEGR</name>
<dbReference type="Proteomes" id="UP000006671">
    <property type="component" value="Unassembled WGS sequence"/>
</dbReference>
<keyword evidence="2" id="KW-0963">Cytoplasm</keyword>
<dbReference type="PANTHER" id="PTHR22798:SF0">
    <property type="entry name" value="MALIGNANT T-CELL-AMPLIFIED SEQUENCE 1"/>
    <property type="match status" value="1"/>
</dbReference>
<organism evidence="5">
    <name type="scientific">Naegleria gruberi</name>
    <name type="common">Amoeba</name>
    <dbReference type="NCBI Taxonomy" id="5762"/>
    <lineage>
        <taxon>Eukaryota</taxon>
        <taxon>Discoba</taxon>
        <taxon>Heterolobosea</taxon>
        <taxon>Tetramitia</taxon>
        <taxon>Eutetramitia</taxon>
        <taxon>Vahlkampfiidae</taxon>
        <taxon>Naegleria</taxon>
    </lineage>
</organism>
<dbReference type="PIRSF" id="PIRSF005067">
    <property type="entry name" value="Tma_RNA-bind_prd"/>
    <property type="match status" value="1"/>
</dbReference>
<evidence type="ECO:0000256" key="1">
    <source>
        <dbReference type="ARBA" id="ARBA00004496"/>
    </source>
</evidence>
<dbReference type="GO" id="GO:0003723">
    <property type="term" value="F:RNA binding"/>
    <property type="evidence" value="ECO:0007669"/>
    <property type="project" value="InterPro"/>
</dbReference>